<dbReference type="AlphaFoldDB" id="A0AAW8EB96"/>
<dbReference type="PANTHER" id="PTHR47959">
    <property type="entry name" value="ATP-DEPENDENT RNA HELICASE RHLE-RELATED"/>
    <property type="match status" value="1"/>
</dbReference>
<evidence type="ECO:0000256" key="6">
    <source>
        <dbReference type="PROSITE-ProRule" id="PRU00552"/>
    </source>
</evidence>
<feature type="domain" description="Helicase C-terminal" evidence="10">
    <location>
        <begin position="234"/>
        <end position="384"/>
    </location>
</feature>
<accession>A0AAW8EB96</accession>
<dbReference type="InterPro" id="IPR014014">
    <property type="entry name" value="RNA_helicase_DEAD_Q_motif"/>
</dbReference>
<keyword evidence="1 7" id="KW-0547">Nucleotide-binding</keyword>
<dbReference type="InterPro" id="IPR001650">
    <property type="entry name" value="Helicase_C-like"/>
</dbReference>
<dbReference type="SMART" id="SM00487">
    <property type="entry name" value="DEXDc"/>
    <property type="match status" value="1"/>
</dbReference>
<dbReference type="SUPFAM" id="SSF52540">
    <property type="entry name" value="P-loop containing nucleoside triphosphate hydrolases"/>
    <property type="match status" value="1"/>
</dbReference>
<dbReference type="GO" id="GO:0016787">
    <property type="term" value="F:hydrolase activity"/>
    <property type="evidence" value="ECO:0007669"/>
    <property type="project" value="UniProtKB-KW"/>
</dbReference>
<protein>
    <submittedName>
        <fullName evidence="12">Superfamily II DNA/RNA helicase</fullName>
    </submittedName>
</protein>
<evidence type="ECO:0000313" key="13">
    <source>
        <dbReference type="Proteomes" id="UP001224845"/>
    </source>
</evidence>
<dbReference type="CDD" id="cd18787">
    <property type="entry name" value="SF2_C_DEAD"/>
    <property type="match status" value="1"/>
</dbReference>
<feature type="domain" description="Helicase ATP-binding" evidence="9">
    <location>
        <begin position="32"/>
        <end position="208"/>
    </location>
</feature>
<dbReference type="GO" id="GO:0003676">
    <property type="term" value="F:nucleic acid binding"/>
    <property type="evidence" value="ECO:0007669"/>
    <property type="project" value="InterPro"/>
</dbReference>
<evidence type="ECO:0000256" key="3">
    <source>
        <dbReference type="ARBA" id="ARBA00022806"/>
    </source>
</evidence>
<dbReference type="Pfam" id="PF00271">
    <property type="entry name" value="Helicase_C"/>
    <property type="match status" value="1"/>
</dbReference>
<feature type="short sequence motif" description="Q motif" evidence="6">
    <location>
        <begin position="1"/>
        <end position="29"/>
    </location>
</feature>
<reference evidence="12" key="1">
    <citation type="submission" date="2023-07" db="EMBL/GenBank/DDBJ databases">
        <title>Sorghum-associated microbial communities from plants grown in Nebraska, USA.</title>
        <authorList>
            <person name="Schachtman D."/>
        </authorList>
    </citation>
    <scope>NUCLEOTIDE SEQUENCE</scope>
    <source>
        <strain evidence="12">DS3315</strain>
    </source>
</reference>
<evidence type="ECO:0000256" key="4">
    <source>
        <dbReference type="ARBA" id="ARBA00022840"/>
    </source>
</evidence>
<keyword evidence="4 7" id="KW-0067">ATP-binding</keyword>
<dbReference type="CDD" id="cd00268">
    <property type="entry name" value="DEADc"/>
    <property type="match status" value="1"/>
</dbReference>
<dbReference type="PROSITE" id="PS51195">
    <property type="entry name" value="Q_MOTIF"/>
    <property type="match status" value="1"/>
</dbReference>
<dbReference type="Proteomes" id="UP001224845">
    <property type="component" value="Unassembled WGS sequence"/>
</dbReference>
<evidence type="ECO:0000259" key="9">
    <source>
        <dbReference type="PROSITE" id="PS51192"/>
    </source>
</evidence>
<feature type="domain" description="DEAD-box RNA helicase Q" evidence="11">
    <location>
        <begin position="1"/>
        <end position="29"/>
    </location>
</feature>
<organism evidence="12 13">
    <name type="scientific">Variovorax paradoxus</name>
    <dbReference type="NCBI Taxonomy" id="34073"/>
    <lineage>
        <taxon>Bacteria</taxon>
        <taxon>Pseudomonadati</taxon>
        <taxon>Pseudomonadota</taxon>
        <taxon>Betaproteobacteria</taxon>
        <taxon>Burkholderiales</taxon>
        <taxon>Comamonadaceae</taxon>
        <taxon>Variovorax</taxon>
    </lineage>
</organism>
<keyword evidence="2 7" id="KW-0378">Hydrolase</keyword>
<evidence type="ECO:0000256" key="2">
    <source>
        <dbReference type="ARBA" id="ARBA00022801"/>
    </source>
</evidence>
<feature type="compositionally biased region" description="Low complexity" evidence="8">
    <location>
        <begin position="407"/>
        <end position="416"/>
    </location>
</feature>
<proteinExistence type="inferred from homology"/>
<dbReference type="PROSITE" id="PS51192">
    <property type="entry name" value="HELICASE_ATP_BIND_1"/>
    <property type="match status" value="1"/>
</dbReference>
<dbReference type="PANTHER" id="PTHR47959:SF13">
    <property type="entry name" value="ATP-DEPENDENT RNA HELICASE RHLE"/>
    <property type="match status" value="1"/>
</dbReference>
<evidence type="ECO:0000259" key="11">
    <source>
        <dbReference type="PROSITE" id="PS51195"/>
    </source>
</evidence>
<dbReference type="RefSeq" id="WP_307593018.1">
    <property type="nucleotide sequence ID" value="NZ_JAUSRV010000003.1"/>
</dbReference>
<dbReference type="GO" id="GO:0005524">
    <property type="term" value="F:ATP binding"/>
    <property type="evidence" value="ECO:0007669"/>
    <property type="project" value="UniProtKB-KW"/>
</dbReference>
<keyword evidence="3 7" id="KW-0347">Helicase</keyword>
<evidence type="ECO:0000256" key="5">
    <source>
        <dbReference type="ARBA" id="ARBA00038437"/>
    </source>
</evidence>
<dbReference type="InterPro" id="IPR000629">
    <property type="entry name" value="RNA-helicase_DEAD-box_CS"/>
</dbReference>
<dbReference type="InterPro" id="IPR044742">
    <property type="entry name" value="DEAD/DEAH_RhlB"/>
</dbReference>
<comment type="similarity">
    <text evidence="5 7">Belongs to the DEAD box helicase family.</text>
</comment>
<dbReference type="GO" id="GO:0003724">
    <property type="term" value="F:RNA helicase activity"/>
    <property type="evidence" value="ECO:0007669"/>
    <property type="project" value="InterPro"/>
</dbReference>
<dbReference type="PROSITE" id="PS51194">
    <property type="entry name" value="HELICASE_CTER"/>
    <property type="match status" value="1"/>
</dbReference>
<dbReference type="InterPro" id="IPR027417">
    <property type="entry name" value="P-loop_NTPase"/>
</dbReference>
<evidence type="ECO:0000259" key="10">
    <source>
        <dbReference type="PROSITE" id="PS51194"/>
    </source>
</evidence>
<dbReference type="EMBL" id="JAUSRV010000003">
    <property type="protein sequence ID" value="MDP9970145.1"/>
    <property type="molecule type" value="Genomic_DNA"/>
</dbReference>
<dbReference type="InterPro" id="IPR050079">
    <property type="entry name" value="DEAD_box_RNA_helicase"/>
</dbReference>
<comment type="caution">
    <text evidence="12">The sequence shown here is derived from an EMBL/GenBank/DDBJ whole genome shotgun (WGS) entry which is preliminary data.</text>
</comment>
<dbReference type="InterPro" id="IPR011545">
    <property type="entry name" value="DEAD/DEAH_box_helicase_dom"/>
</dbReference>
<dbReference type="SMART" id="SM00490">
    <property type="entry name" value="HELICc"/>
    <property type="match status" value="1"/>
</dbReference>
<sequence length="424" mass="45312">MPFDSLGLAPALVQAAAESGYAAPTAIQAAAIPAILQGRDVRGSAQTGSGKTAAFSLPLLQRLAAEPAQAPRRMRALVLVPTRELAAQVGETLRSLAQHLPERLKIAIAFGGVSINPQMMSLRGGADIMVATPGRLLDLVEHNALKLGAVSMLVLDEADRLFDLGFAEELGRILALLPARRQNLLFSATFPPAIQALADGTLQNPAVIDVQGEPGTEPAIVQRVIEVDANRRTQLLRHLLKENEWDRVLVFVATQHAAQTVAEKLYKNGVYAVPFHGDIAQGTRTGILAQFKESRWDVVIATDLAARGIDIAQLPVVINYDLPRSPTDYIHRIGRTGRAGESGLAISFVSAATEAHFRLIEKRQGLSLPRERIEGFEPTEAPVPMADASGTGGIKGKRPSKKDKLRAANALAAAQHDAGEKKNG</sequence>
<feature type="region of interest" description="Disordered" evidence="8">
    <location>
        <begin position="375"/>
        <end position="424"/>
    </location>
</feature>
<dbReference type="PROSITE" id="PS00039">
    <property type="entry name" value="DEAD_ATP_HELICASE"/>
    <property type="match status" value="1"/>
</dbReference>
<dbReference type="GO" id="GO:0005829">
    <property type="term" value="C:cytosol"/>
    <property type="evidence" value="ECO:0007669"/>
    <property type="project" value="TreeGrafter"/>
</dbReference>
<feature type="compositionally biased region" description="Basic residues" evidence="8">
    <location>
        <begin position="395"/>
        <end position="404"/>
    </location>
</feature>
<evidence type="ECO:0000256" key="1">
    <source>
        <dbReference type="ARBA" id="ARBA00022741"/>
    </source>
</evidence>
<name>A0AAW8EB96_VARPD</name>
<evidence type="ECO:0000256" key="8">
    <source>
        <dbReference type="SAM" id="MobiDB-lite"/>
    </source>
</evidence>
<evidence type="ECO:0000313" key="12">
    <source>
        <dbReference type="EMBL" id="MDP9970145.1"/>
    </source>
</evidence>
<dbReference type="Pfam" id="PF00270">
    <property type="entry name" value="DEAD"/>
    <property type="match status" value="1"/>
</dbReference>
<dbReference type="Gene3D" id="3.40.50.300">
    <property type="entry name" value="P-loop containing nucleotide triphosphate hydrolases"/>
    <property type="match status" value="2"/>
</dbReference>
<evidence type="ECO:0000256" key="7">
    <source>
        <dbReference type="RuleBase" id="RU000492"/>
    </source>
</evidence>
<dbReference type="InterPro" id="IPR014001">
    <property type="entry name" value="Helicase_ATP-bd"/>
</dbReference>
<gene>
    <name evidence="12" type="ORF">J2W39_001375</name>
</gene>